<sequence length="109" mass="12396">MGWMDREGDDLRGTLTNEPYLEKVMDGSNEEIVSLPSQPCGVVDREVASVDPTSPNREQIIVHNGVEQKVLAMSDIVLSFLSPTKRKFVFFYLKERKVAEKHLKKIDCD</sequence>
<dbReference type="EMBL" id="JBBPBM010000110">
    <property type="protein sequence ID" value="KAK8506972.1"/>
    <property type="molecule type" value="Genomic_DNA"/>
</dbReference>
<proteinExistence type="predicted"/>
<name>A0ABR2BIK1_9ROSI</name>
<evidence type="ECO:0000313" key="2">
    <source>
        <dbReference type="Proteomes" id="UP001472677"/>
    </source>
</evidence>
<reference evidence="1 2" key="1">
    <citation type="journal article" date="2024" name="G3 (Bethesda)">
        <title>Genome assembly of Hibiscus sabdariffa L. provides insights into metabolisms of medicinal natural products.</title>
        <authorList>
            <person name="Kim T."/>
        </authorList>
    </citation>
    <scope>NUCLEOTIDE SEQUENCE [LARGE SCALE GENOMIC DNA]</scope>
    <source>
        <strain evidence="1">TK-2024</strain>
        <tissue evidence="1">Old leaves</tissue>
    </source>
</reference>
<keyword evidence="2" id="KW-1185">Reference proteome</keyword>
<evidence type="ECO:0000313" key="1">
    <source>
        <dbReference type="EMBL" id="KAK8506972.1"/>
    </source>
</evidence>
<dbReference type="Proteomes" id="UP001472677">
    <property type="component" value="Unassembled WGS sequence"/>
</dbReference>
<accession>A0ABR2BIK1</accession>
<gene>
    <name evidence="1" type="ORF">V6N12_041649</name>
</gene>
<organism evidence="1 2">
    <name type="scientific">Hibiscus sabdariffa</name>
    <name type="common">roselle</name>
    <dbReference type="NCBI Taxonomy" id="183260"/>
    <lineage>
        <taxon>Eukaryota</taxon>
        <taxon>Viridiplantae</taxon>
        <taxon>Streptophyta</taxon>
        <taxon>Embryophyta</taxon>
        <taxon>Tracheophyta</taxon>
        <taxon>Spermatophyta</taxon>
        <taxon>Magnoliopsida</taxon>
        <taxon>eudicotyledons</taxon>
        <taxon>Gunneridae</taxon>
        <taxon>Pentapetalae</taxon>
        <taxon>rosids</taxon>
        <taxon>malvids</taxon>
        <taxon>Malvales</taxon>
        <taxon>Malvaceae</taxon>
        <taxon>Malvoideae</taxon>
        <taxon>Hibiscus</taxon>
    </lineage>
</organism>
<comment type="caution">
    <text evidence="1">The sequence shown here is derived from an EMBL/GenBank/DDBJ whole genome shotgun (WGS) entry which is preliminary data.</text>
</comment>
<protein>
    <submittedName>
        <fullName evidence="1">Uncharacterized protein</fullName>
    </submittedName>
</protein>